<dbReference type="EMBL" id="JBHSEP010000016">
    <property type="protein sequence ID" value="MFC4600439.1"/>
    <property type="molecule type" value="Genomic_DNA"/>
</dbReference>
<accession>A0ABV9FH01</accession>
<sequence>MAEAFKKNKGNQIAKKGEEFVEETLKVNHAHSGQNNPVVPDRILRG</sequence>
<name>A0ABV9FH01_9BACL</name>
<feature type="region of interest" description="Disordered" evidence="1">
    <location>
        <begin position="26"/>
        <end position="46"/>
    </location>
</feature>
<organism evidence="2 3">
    <name type="scientific">Cohnella hongkongensis</name>
    <dbReference type="NCBI Taxonomy" id="178337"/>
    <lineage>
        <taxon>Bacteria</taxon>
        <taxon>Bacillati</taxon>
        <taxon>Bacillota</taxon>
        <taxon>Bacilli</taxon>
        <taxon>Bacillales</taxon>
        <taxon>Paenibacillaceae</taxon>
        <taxon>Cohnella</taxon>
    </lineage>
</organism>
<evidence type="ECO:0000256" key="1">
    <source>
        <dbReference type="SAM" id="MobiDB-lite"/>
    </source>
</evidence>
<dbReference type="RefSeq" id="WP_378099519.1">
    <property type="nucleotide sequence ID" value="NZ_JBHSEP010000016.1"/>
</dbReference>
<gene>
    <name evidence="2" type="ORF">ACFO3S_19500</name>
</gene>
<comment type="caution">
    <text evidence="2">The sequence shown here is derived from an EMBL/GenBank/DDBJ whole genome shotgun (WGS) entry which is preliminary data.</text>
</comment>
<keyword evidence="3" id="KW-1185">Reference proteome</keyword>
<evidence type="ECO:0000313" key="2">
    <source>
        <dbReference type="EMBL" id="MFC4600439.1"/>
    </source>
</evidence>
<dbReference type="Proteomes" id="UP001596028">
    <property type="component" value="Unassembled WGS sequence"/>
</dbReference>
<proteinExistence type="predicted"/>
<evidence type="ECO:0000313" key="3">
    <source>
        <dbReference type="Proteomes" id="UP001596028"/>
    </source>
</evidence>
<protein>
    <submittedName>
        <fullName evidence="2">Uncharacterized protein</fullName>
    </submittedName>
</protein>
<reference evidence="3" key="1">
    <citation type="journal article" date="2019" name="Int. J. Syst. Evol. Microbiol.">
        <title>The Global Catalogue of Microorganisms (GCM) 10K type strain sequencing project: providing services to taxonomists for standard genome sequencing and annotation.</title>
        <authorList>
            <consortium name="The Broad Institute Genomics Platform"/>
            <consortium name="The Broad Institute Genome Sequencing Center for Infectious Disease"/>
            <person name="Wu L."/>
            <person name="Ma J."/>
        </authorList>
    </citation>
    <scope>NUCLEOTIDE SEQUENCE [LARGE SCALE GENOMIC DNA]</scope>
    <source>
        <strain evidence="3">CCUG 49571</strain>
    </source>
</reference>